<keyword evidence="2" id="KW-1185">Reference proteome</keyword>
<name>A0A8K0KI92_LADFU</name>
<dbReference type="Proteomes" id="UP000792457">
    <property type="component" value="Unassembled WGS sequence"/>
</dbReference>
<reference evidence="1" key="2">
    <citation type="submission" date="2017-10" db="EMBL/GenBank/DDBJ databases">
        <title>Ladona fulva Genome sequencing and assembly.</title>
        <authorList>
            <person name="Murali S."/>
            <person name="Richards S."/>
            <person name="Bandaranaike D."/>
            <person name="Bellair M."/>
            <person name="Blankenburg K."/>
            <person name="Chao H."/>
            <person name="Dinh H."/>
            <person name="Doddapaneni H."/>
            <person name="Dugan-Rocha S."/>
            <person name="Elkadiri S."/>
            <person name="Gnanaolivu R."/>
            <person name="Hernandez B."/>
            <person name="Skinner E."/>
            <person name="Javaid M."/>
            <person name="Lee S."/>
            <person name="Li M."/>
            <person name="Ming W."/>
            <person name="Munidasa M."/>
            <person name="Muniz J."/>
            <person name="Nguyen L."/>
            <person name="Hughes D."/>
            <person name="Osuji N."/>
            <person name="Pu L.-L."/>
            <person name="Puazo M."/>
            <person name="Qu C."/>
            <person name="Quiroz J."/>
            <person name="Raj R."/>
            <person name="Weissenberger G."/>
            <person name="Xin Y."/>
            <person name="Zou X."/>
            <person name="Han Y."/>
            <person name="Worley K."/>
            <person name="Muzny D."/>
            <person name="Gibbs R."/>
        </authorList>
    </citation>
    <scope>NUCLEOTIDE SEQUENCE</scope>
    <source>
        <strain evidence="1">Sampled in the wild</strain>
    </source>
</reference>
<dbReference type="EMBL" id="KZ308945">
    <property type="protein sequence ID" value="KAG8235749.1"/>
    <property type="molecule type" value="Genomic_DNA"/>
</dbReference>
<evidence type="ECO:0000313" key="2">
    <source>
        <dbReference type="Proteomes" id="UP000792457"/>
    </source>
</evidence>
<accession>A0A8K0KI92</accession>
<evidence type="ECO:0000313" key="1">
    <source>
        <dbReference type="EMBL" id="KAG8235749.1"/>
    </source>
</evidence>
<dbReference type="AlphaFoldDB" id="A0A8K0KI92"/>
<comment type="caution">
    <text evidence="1">The sequence shown here is derived from an EMBL/GenBank/DDBJ whole genome shotgun (WGS) entry which is preliminary data.</text>
</comment>
<reference evidence="1" key="1">
    <citation type="submission" date="2013-04" db="EMBL/GenBank/DDBJ databases">
        <authorList>
            <person name="Qu J."/>
            <person name="Murali S.C."/>
            <person name="Bandaranaike D."/>
            <person name="Bellair M."/>
            <person name="Blankenburg K."/>
            <person name="Chao H."/>
            <person name="Dinh H."/>
            <person name="Doddapaneni H."/>
            <person name="Downs B."/>
            <person name="Dugan-Rocha S."/>
            <person name="Elkadiri S."/>
            <person name="Gnanaolivu R.D."/>
            <person name="Hernandez B."/>
            <person name="Javaid M."/>
            <person name="Jayaseelan J.C."/>
            <person name="Lee S."/>
            <person name="Li M."/>
            <person name="Ming W."/>
            <person name="Munidasa M."/>
            <person name="Muniz J."/>
            <person name="Nguyen L."/>
            <person name="Ongeri F."/>
            <person name="Osuji N."/>
            <person name="Pu L.-L."/>
            <person name="Puazo M."/>
            <person name="Qu C."/>
            <person name="Quiroz J."/>
            <person name="Raj R."/>
            <person name="Weissenberger G."/>
            <person name="Xin Y."/>
            <person name="Zou X."/>
            <person name="Han Y."/>
            <person name="Richards S."/>
            <person name="Worley K."/>
            <person name="Muzny D."/>
            <person name="Gibbs R."/>
        </authorList>
    </citation>
    <scope>NUCLEOTIDE SEQUENCE</scope>
    <source>
        <strain evidence="1">Sampled in the wild</strain>
    </source>
</reference>
<gene>
    <name evidence="1" type="ORF">J437_LFUL016164</name>
</gene>
<protein>
    <submittedName>
        <fullName evidence="1">Uncharacterized protein</fullName>
    </submittedName>
</protein>
<sequence>MYKLMVGTKLDKDKDYLKNELVRTISKLYDVPDTSGVLVDALTKRYFNESELGDFKTMYTGLIDVSIIYLLP</sequence>
<proteinExistence type="predicted"/>
<organism evidence="1 2">
    <name type="scientific">Ladona fulva</name>
    <name type="common">Scarce chaser dragonfly</name>
    <name type="synonym">Libellula fulva</name>
    <dbReference type="NCBI Taxonomy" id="123851"/>
    <lineage>
        <taxon>Eukaryota</taxon>
        <taxon>Metazoa</taxon>
        <taxon>Ecdysozoa</taxon>
        <taxon>Arthropoda</taxon>
        <taxon>Hexapoda</taxon>
        <taxon>Insecta</taxon>
        <taxon>Pterygota</taxon>
        <taxon>Palaeoptera</taxon>
        <taxon>Odonata</taxon>
        <taxon>Epiprocta</taxon>
        <taxon>Anisoptera</taxon>
        <taxon>Libelluloidea</taxon>
        <taxon>Libellulidae</taxon>
        <taxon>Ladona</taxon>
    </lineage>
</organism>